<evidence type="ECO:0000313" key="10">
    <source>
        <dbReference type="EMBL" id="KAK7080608.1"/>
    </source>
</evidence>
<evidence type="ECO:0000256" key="5">
    <source>
        <dbReference type="ARBA" id="ARBA00023242"/>
    </source>
</evidence>
<dbReference type="InterPro" id="IPR001680">
    <property type="entry name" value="WD40_rpt"/>
</dbReference>
<comment type="pathway">
    <text evidence="8">tRNA modification; N(7)-methylguanine-tRNA biosynthesis.</text>
</comment>
<evidence type="ECO:0000256" key="7">
    <source>
        <dbReference type="ARBA" id="ARBA00093542"/>
    </source>
</evidence>
<keyword evidence="4 8" id="KW-0677">Repeat</keyword>
<feature type="repeat" description="WD" evidence="9">
    <location>
        <begin position="190"/>
        <end position="232"/>
    </location>
</feature>
<accession>A0AAN8XHW0</accession>
<dbReference type="Pfam" id="PF00400">
    <property type="entry name" value="WD40"/>
    <property type="match status" value="1"/>
</dbReference>
<dbReference type="EMBL" id="JAXCGZ010005853">
    <property type="protein sequence ID" value="KAK7080608.1"/>
    <property type="molecule type" value="Genomic_DNA"/>
</dbReference>
<protein>
    <recommendedName>
        <fullName evidence="8">tRNA (guanine-N(7)-)-methyltransferase non-catalytic subunit</fullName>
    </recommendedName>
    <alternativeName>
        <fullName evidence="8">WD repeat-containing protein 4 homolog</fullName>
    </alternativeName>
</protein>
<dbReference type="HAMAP" id="MF_03056">
    <property type="entry name" value="TRM82"/>
    <property type="match status" value="1"/>
</dbReference>
<proteinExistence type="inferred from homology"/>
<dbReference type="PANTHER" id="PTHR16288:SF0">
    <property type="entry name" value="TRNA (GUANINE-N(7)-)-METHYLTRANSFERASE NON-CATALYTIC SUBUNIT WDR4"/>
    <property type="match status" value="1"/>
</dbReference>
<evidence type="ECO:0000256" key="6">
    <source>
        <dbReference type="ARBA" id="ARBA00093337"/>
    </source>
</evidence>
<dbReference type="Proteomes" id="UP001381693">
    <property type="component" value="Unassembled WGS sequence"/>
</dbReference>
<gene>
    <name evidence="10" type="ORF">SK128_026138</name>
</gene>
<dbReference type="AlphaFoldDB" id="A0AAN8XHW0"/>
<comment type="function">
    <text evidence="8">Required for the formation of N(7)-methylguanine at position 46 (m7G46) in tRNA. In the complex, it is required to stabilize and induce conformational changes of the catalytic subunit.</text>
</comment>
<dbReference type="InterPro" id="IPR036322">
    <property type="entry name" value="WD40_repeat_dom_sf"/>
</dbReference>
<comment type="similarity">
    <text evidence="8">Belongs to the WD repeat TRM82 family.</text>
</comment>
<evidence type="ECO:0000256" key="2">
    <source>
        <dbReference type="ARBA" id="ARBA00022574"/>
    </source>
</evidence>
<dbReference type="PROSITE" id="PS50082">
    <property type="entry name" value="WD_REPEATS_2"/>
    <property type="match status" value="1"/>
</dbReference>
<comment type="caution">
    <text evidence="10">The sequence shown here is derived from an EMBL/GenBank/DDBJ whole genome shotgun (WGS) entry which is preliminary data.</text>
</comment>
<keyword evidence="3 8" id="KW-0819">tRNA processing</keyword>
<sequence>MRYIEEMENTVIFCCGKAVIVYEKGSDEAKILTLPCSDNVPASEFKGVCIRLSDDKKYLAVACESKVVLIWSTDTWMLQHTHNLVKRPMSIDITSDSAVLLVADKTGDVYHFPLRGNNSSEGNANSENGNNTETDIFREMKSEPQPLLGHLSMLLDLVVTKDKKYIITSDRDEKIRVSHYPNSYNIESFCLGHREFVTQVDLLPGKEPLLLSCSGDGTLMLWNYLTGHCLSTVTTHEHAVSLLHHFEEYCHQRITDSEEAKRFLPEYPAVKNFSVCAAKDGCYHVAVVIDRLPALFLYKIENKKIIHTSTTKMVMQPLVVMWLVTGELMVEQNSEDEPLAVFQLQQETMTAVPNHPIILFGRKYQMYFNEGKKELNIDILYKQRYDNMADYLKKKQERLEVEKAVEAGMSPPLKKGRWV</sequence>
<evidence type="ECO:0000256" key="9">
    <source>
        <dbReference type="PROSITE-ProRule" id="PRU00221"/>
    </source>
</evidence>
<evidence type="ECO:0000256" key="4">
    <source>
        <dbReference type="ARBA" id="ARBA00022737"/>
    </source>
</evidence>
<reference evidence="10 11" key="1">
    <citation type="submission" date="2023-11" db="EMBL/GenBank/DDBJ databases">
        <title>Halocaridina rubra genome assembly.</title>
        <authorList>
            <person name="Smith C."/>
        </authorList>
    </citation>
    <scope>NUCLEOTIDE SEQUENCE [LARGE SCALE GENOMIC DNA]</scope>
    <source>
        <strain evidence="10">EP-1</strain>
        <tissue evidence="10">Whole</tissue>
    </source>
</reference>
<comment type="subcellular location">
    <subcellularLocation>
        <location evidence="1 8">Nucleus</location>
    </subcellularLocation>
</comment>
<evidence type="ECO:0000256" key="8">
    <source>
        <dbReference type="HAMAP-Rule" id="MF_03056"/>
    </source>
</evidence>
<dbReference type="GO" id="GO:0043527">
    <property type="term" value="C:tRNA methyltransferase complex"/>
    <property type="evidence" value="ECO:0007669"/>
    <property type="project" value="TreeGrafter"/>
</dbReference>
<dbReference type="PANTHER" id="PTHR16288">
    <property type="entry name" value="WD40 REPEAT PROTEIN 4"/>
    <property type="match status" value="1"/>
</dbReference>
<evidence type="ECO:0000313" key="11">
    <source>
        <dbReference type="Proteomes" id="UP001381693"/>
    </source>
</evidence>
<dbReference type="InterPro" id="IPR028884">
    <property type="entry name" value="Trm82"/>
</dbReference>
<organism evidence="10 11">
    <name type="scientific">Halocaridina rubra</name>
    <name type="common">Hawaiian red shrimp</name>
    <dbReference type="NCBI Taxonomy" id="373956"/>
    <lineage>
        <taxon>Eukaryota</taxon>
        <taxon>Metazoa</taxon>
        <taxon>Ecdysozoa</taxon>
        <taxon>Arthropoda</taxon>
        <taxon>Crustacea</taxon>
        <taxon>Multicrustacea</taxon>
        <taxon>Malacostraca</taxon>
        <taxon>Eumalacostraca</taxon>
        <taxon>Eucarida</taxon>
        <taxon>Decapoda</taxon>
        <taxon>Pleocyemata</taxon>
        <taxon>Caridea</taxon>
        <taxon>Atyoidea</taxon>
        <taxon>Atyidae</taxon>
        <taxon>Halocaridina</taxon>
    </lineage>
</organism>
<dbReference type="GO" id="GO:0106004">
    <property type="term" value="P:tRNA (guanine-N7)-methylation"/>
    <property type="evidence" value="ECO:0007669"/>
    <property type="project" value="UniProtKB-UniRule"/>
</dbReference>
<evidence type="ECO:0000256" key="1">
    <source>
        <dbReference type="ARBA" id="ARBA00004123"/>
    </source>
</evidence>
<keyword evidence="2 8" id="KW-0853">WD repeat</keyword>
<dbReference type="SMART" id="SM00320">
    <property type="entry name" value="WD40"/>
    <property type="match status" value="3"/>
</dbReference>
<dbReference type="GO" id="GO:0005634">
    <property type="term" value="C:nucleus"/>
    <property type="evidence" value="ECO:0007669"/>
    <property type="project" value="UniProtKB-SubCell"/>
</dbReference>
<keyword evidence="11" id="KW-1185">Reference proteome</keyword>
<name>A0AAN8XHW0_HALRR</name>
<dbReference type="InterPro" id="IPR015943">
    <property type="entry name" value="WD40/YVTN_repeat-like_dom_sf"/>
</dbReference>
<comment type="function">
    <text evidence="6">Required for the Mettl1-dependent formation of N(7)-methylguanine at position 46 (m7G46) in tRNA. In the Mettl1-wuho methyltransferase complex, it is required to stabilize and induce conformational changes of the catalytic subunit. Required for binding of nanos mRNA and repression of translation by the mei-P26-bgcn-bam-sxl complex. May cooperate with mei-P26 and nanos to derepress the BMP signaling pathway. May cooperate with mei-P26 to suppress expression of a subset of microRNAs. May cooperate with mei-P26 to regulate bam expression levels in germline cells during gametogenesis. Required to promote mitosis to meiosis transition during gametogenesis. May regulate germline cell division in part by regulating ribosome biogenesis.</text>
</comment>
<keyword evidence="5 8" id="KW-0539">Nucleus</keyword>
<dbReference type="GO" id="GO:0005829">
    <property type="term" value="C:cytosol"/>
    <property type="evidence" value="ECO:0007669"/>
    <property type="project" value="TreeGrafter"/>
</dbReference>
<evidence type="ECO:0000256" key="3">
    <source>
        <dbReference type="ARBA" id="ARBA00022694"/>
    </source>
</evidence>
<comment type="subunit">
    <text evidence="7">Forms a heterodimer with the catalytic subunit Mettl1. Interacts with mei-P26 and weakly interacts with bgcn; required for the function or formation of the mei-P26-bgcn-bam-sxl complex. Interacts with nanos; may be involved in mei-P26-dependent derepression of the BMP signaling pathway. Interacts with Myc; the interaction may be mediated by mei-P26 and may be involved in the regulation of ribosome biogenesis.</text>
</comment>
<dbReference type="Gene3D" id="2.130.10.10">
    <property type="entry name" value="YVTN repeat-like/Quinoprotein amine dehydrogenase"/>
    <property type="match status" value="2"/>
</dbReference>
<dbReference type="SUPFAM" id="SSF50978">
    <property type="entry name" value="WD40 repeat-like"/>
    <property type="match status" value="1"/>
</dbReference>